<feature type="non-terminal residue" evidence="2">
    <location>
        <position position="148"/>
    </location>
</feature>
<organism evidence="2 3">
    <name type="scientific">Allacma fusca</name>
    <dbReference type="NCBI Taxonomy" id="39272"/>
    <lineage>
        <taxon>Eukaryota</taxon>
        <taxon>Metazoa</taxon>
        <taxon>Ecdysozoa</taxon>
        <taxon>Arthropoda</taxon>
        <taxon>Hexapoda</taxon>
        <taxon>Collembola</taxon>
        <taxon>Symphypleona</taxon>
        <taxon>Sminthuridae</taxon>
        <taxon>Allacma</taxon>
    </lineage>
</organism>
<gene>
    <name evidence="2" type="ORF">AFUS01_LOCUS34345</name>
</gene>
<name>A0A8J2PJ58_9HEXA</name>
<reference evidence="2" key="1">
    <citation type="submission" date="2021-06" db="EMBL/GenBank/DDBJ databases">
        <authorList>
            <person name="Hodson N. C."/>
            <person name="Mongue J. A."/>
            <person name="Jaron S. K."/>
        </authorList>
    </citation>
    <scope>NUCLEOTIDE SEQUENCE</scope>
</reference>
<dbReference type="EMBL" id="CAJVCH010531910">
    <property type="protein sequence ID" value="CAG7824174.1"/>
    <property type="molecule type" value="Genomic_DNA"/>
</dbReference>
<evidence type="ECO:0000313" key="2">
    <source>
        <dbReference type="EMBL" id="CAG7824174.1"/>
    </source>
</evidence>
<keyword evidence="3" id="KW-1185">Reference proteome</keyword>
<sequence length="148" mass="16014">MGRGNTKRNIPPISMSLRSRDGEEELQDLNPPPGAGPVAHSPPNLAHILNDQETERSAENTENEGDMGPPPDFRGEMTRPLTLGFQLLNVGNMRHSTPVVIDDFNTSHQSNPFGAQNSAACTQTDERTSKPWGNSQSTATSSSDNIYG</sequence>
<protein>
    <submittedName>
        <fullName evidence="2">Uncharacterized protein</fullName>
    </submittedName>
</protein>
<evidence type="ECO:0000313" key="3">
    <source>
        <dbReference type="Proteomes" id="UP000708208"/>
    </source>
</evidence>
<dbReference type="Proteomes" id="UP000708208">
    <property type="component" value="Unassembled WGS sequence"/>
</dbReference>
<comment type="caution">
    <text evidence="2">The sequence shown here is derived from an EMBL/GenBank/DDBJ whole genome shotgun (WGS) entry which is preliminary data.</text>
</comment>
<dbReference type="AlphaFoldDB" id="A0A8J2PJ58"/>
<feature type="region of interest" description="Disordered" evidence="1">
    <location>
        <begin position="1"/>
        <end position="80"/>
    </location>
</feature>
<evidence type="ECO:0000256" key="1">
    <source>
        <dbReference type="SAM" id="MobiDB-lite"/>
    </source>
</evidence>
<feature type="compositionally biased region" description="Polar residues" evidence="1">
    <location>
        <begin position="131"/>
        <end position="148"/>
    </location>
</feature>
<proteinExistence type="predicted"/>
<feature type="region of interest" description="Disordered" evidence="1">
    <location>
        <begin position="102"/>
        <end position="148"/>
    </location>
</feature>
<feature type="compositionally biased region" description="Polar residues" evidence="1">
    <location>
        <begin position="104"/>
        <end position="123"/>
    </location>
</feature>
<accession>A0A8J2PJ58</accession>